<dbReference type="InterPro" id="IPR010707">
    <property type="entry name" value="DUF1285"/>
</dbReference>
<name>Q1MY03_9GAMM</name>
<dbReference type="PIRSF" id="PIRSF029557">
    <property type="entry name" value="UCP029557"/>
    <property type="match status" value="1"/>
</dbReference>
<keyword evidence="4" id="KW-1185">Reference proteome</keyword>
<proteinExistence type="predicted"/>
<accession>Q1MY03</accession>
<dbReference type="EMBL" id="AAQH01000031">
    <property type="protein sequence ID" value="EAT10826.1"/>
    <property type="molecule type" value="Genomic_DNA"/>
</dbReference>
<evidence type="ECO:0008006" key="5">
    <source>
        <dbReference type="Google" id="ProtNLM"/>
    </source>
</evidence>
<protein>
    <recommendedName>
        <fullName evidence="5">Proteophosphoglycan</fullName>
    </recommendedName>
</protein>
<dbReference type="AlphaFoldDB" id="Q1MY03"/>
<sequence>MSLLETLSKQLGRFDDIDEIKRPPIEQWNPELSGDIDIQIKADGTWWHEGTQFTREKLVRLFSTILKKEGSEYFLVTPVEKWRIQVEAHPFVVIMVQFEGNKIHCVTNVGDAFTVDGDHAIELDHEGIPHVQVRDNLTARFNRNAFYELASKAKEKDGVFYVKSSDLHYCIG</sequence>
<dbReference type="Pfam" id="PF06938">
    <property type="entry name" value="DUF1285_N"/>
    <property type="match status" value="1"/>
</dbReference>
<dbReference type="InterPro" id="IPR023361">
    <property type="entry name" value="DUF1285_beta_roll_sf"/>
</dbReference>
<dbReference type="Proteomes" id="UP000004263">
    <property type="component" value="Unassembled WGS sequence"/>
</dbReference>
<dbReference type="InterPro" id="IPR048341">
    <property type="entry name" value="DUF1285_N"/>
</dbReference>
<organism evidence="3 4">
    <name type="scientific">Bermanella marisrubri</name>
    <dbReference type="NCBI Taxonomy" id="207949"/>
    <lineage>
        <taxon>Bacteria</taxon>
        <taxon>Pseudomonadati</taxon>
        <taxon>Pseudomonadota</taxon>
        <taxon>Gammaproteobacteria</taxon>
        <taxon>Oceanospirillales</taxon>
        <taxon>Oceanospirillaceae</taxon>
        <taxon>Bermanella</taxon>
    </lineage>
</organism>
<evidence type="ECO:0000313" key="4">
    <source>
        <dbReference type="Proteomes" id="UP000004263"/>
    </source>
</evidence>
<reference evidence="3 4" key="1">
    <citation type="submission" date="2006-03" db="EMBL/GenBank/DDBJ databases">
        <authorList>
            <person name="Pinhassi J."/>
            <person name="Pedros-Alio C."/>
            <person name="Ferriera S."/>
            <person name="Johnson J."/>
            <person name="Kravitz S."/>
            <person name="Halpern A."/>
            <person name="Remington K."/>
            <person name="Beeson K."/>
            <person name="Tran B."/>
            <person name="Rogers Y.-H."/>
            <person name="Friedman R."/>
            <person name="Venter J.C."/>
        </authorList>
    </citation>
    <scope>NUCLEOTIDE SEQUENCE [LARGE SCALE GENOMIC DNA]</scope>
    <source>
        <strain evidence="3 4">RED65</strain>
    </source>
</reference>
<dbReference type="RefSeq" id="WP_007016787.1">
    <property type="nucleotide sequence ID" value="NZ_AAQH01000031.1"/>
</dbReference>
<dbReference type="STRING" id="207949.RED65_07034"/>
<dbReference type="InterPro" id="IPR048342">
    <property type="entry name" value="DUF1285_C"/>
</dbReference>
<dbReference type="OrthoDB" id="3078366at2"/>
<dbReference type="Gene3D" id="2.30.270.10">
    <property type="entry name" value="duf1285 protein"/>
    <property type="match status" value="1"/>
</dbReference>
<evidence type="ECO:0000313" key="3">
    <source>
        <dbReference type="EMBL" id="EAT10826.1"/>
    </source>
</evidence>
<evidence type="ECO:0000259" key="2">
    <source>
        <dbReference type="Pfam" id="PF21028"/>
    </source>
</evidence>
<feature type="domain" description="DUF1285" evidence="1">
    <location>
        <begin position="23"/>
        <end position="87"/>
    </location>
</feature>
<comment type="caution">
    <text evidence="3">The sequence shown here is derived from an EMBL/GenBank/DDBJ whole genome shotgun (WGS) entry which is preliminary data.</text>
</comment>
<evidence type="ECO:0000259" key="1">
    <source>
        <dbReference type="Pfam" id="PF06938"/>
    </source>
</evidence>
<dbReference type="HOGENOM" id="CLU_096796_0_0_6"/>
<dbReference type="Pfam" id="PF21028">
    <property type="entry name" value="DUF1285_C"/>
    <property type="match status" value="1"/>
</dbReference>
<gene>
    <name evidence="3" type="ORF">RED65_07034</name>
</gene>
<dbReference type="Gene3D" id="3.10.540.10">
    <property type="entry name" value="duf1285 like domain"/>
    <property type="match status" value="1"/>
</dbReference>
<feature type="domain" description="DUF1285" evidence="2">
    <location>
        <begin position="90"/>
        <end position="169"/>
    </location>
</feature>